<reference evidence="1" key="1">
    <citation type="journal article" date="2021" name="Proc. Natl. Acad. Sci. U.S.A.">
        <title>A Catalog of Tens of Thousands of Viruses from Human Metagenomes Reveals Hidden Associations with Chronic Diseases.</title>
        <authorList>
            <person name="Tisza M.J."/>
            <person name="Buck C.B."/>
        </authorList>
    </citation>
    <scope>NUCLEOTIDE SEQUENCE</scope>
    <source>
        <strain evidence="1">CtLdn10</strain>
    </source>
</reference>
<proteinExistence type="predicted"/>
<name>A0A8S5SQD3_9CAUD</name>
<sequence length="105" mass="12340">MPRQQPKLSFQQLRNYTEKFSWEDQTTGLRTTGYNPPADAKMIERVPFFIRFVTQSGILEEGNVVCLKVDLKRHQRMIQFVNSGEIRIACDYLIIEVDGVRFFTH</sequence>
<dbReference type="EMBL" id="BK032647">
    <property type="protein sequence ID" value="DAF53136.1"/>
    <property type="molecule type" value="Genomic_DNA"/>
</dbReference>
<evidence type="ECO:0000313" key="1">
    <source>
        <dbReference type="EMBL" id="DAF53136.1"/>
    </source>
</evidence>
<organism evidence="1">
    <name type="scientific">Siphoviridae sp. ctLdn10</name>
    <dbReference type="NCBI Taxonomy" id="2827847"/>
    <lineage>
        <taxon>Viruses</taxon>
        <taxon>Duplodnaviria</taxon>
        <taxon>Heunggongvirae</taxon>
        <taxon>Uroviricota</taxon>
        <taxon>Caudoviricetes</taxon>
    </lineage>
</organism>
<protein>
    <submittedName>
        <fullName evidence="1">Uncharacterized protein</fullName>
    </submittedName>
</protein>
<accession>A0A8S5SQD3</accession>